<evidence type="ECO:0000313" key="3">
    <source>
        <dbReference type="Proteomes" id="UP000021369"/>
    </source>
</evidence>
<dbReference type="InterPro" id="IPR025699">
    <property type="entry name" value="ABC2_memb-like"/>
</dbReference>
<organism evidence="2 3">
    <name type="scientific">Ruminococcus albus SY3</name>
    <dbReference type="NCBI Taxonomy" id="1341156"/>
    <lineage>
        <taxon>Bacteria</taxon>
        <taxon>Bacillati</taxon>
        <taxon>Bacillota</taxon>
        <taxon>Clostridia</taxon>
        <taxon>Eubacteriales</taxon>
        <taxon>Oscillospiraceae</taxon>
        <taxon>Ruminococcus</taxon>
    </lineage>
</organism>
<keyword evidence="1" id="KW-0812">Transmembrane</keyword>
<keyword evidence="3" id="KW-1185">Reference proteome</keyword>
<evidence type="ECO:0000313" key="2">
    <source>
        <dbReference type="EMBL" id="EXM40149.1"/>
    </source>
</evidence>
<feature type="transmembrane region" description="Helical" evidence="1">
    <location>
        <begin position="12"/>
        <end position="33"/>
    </location>
</feature>
<dbReference type="PATRIC" id="fig|1341156.4.peg.1770"/>
<comment type="caution">
    <text evidence="2">The sequence shown here is derived from an EMBL/GenBank/DDBJ whole genome shotgun (WGS) entry which is preliminary data.</text>
</comment>
<dbReference type="Proteomes" id="UP000021369">
    <property type="component" value="Unassembled WGS sequence"/>
</dbReference>
<gene>
    <name evidence="2" type="ORF">RASY3_06760</name>
</gene>
<feature type="transmembrane region" description="Helical" evidence="1">
    <location>
        <begin position="195"/>
        <end position="213"/>
    </location>
</feature>
<dbReference type="OrthoDB" id="1820191at2"/>
<feature type="transmembrane region" description="Helical" evidence="1">
    <location>
        <begin position="88"/>
        <end position="109"/>
    </location>
</feature>
<name>A0A011UHK3_RUMAL</name>
<sequence>MKGLVYKEWKQNYRFILSMILCALAPFIIVLILEGEGSAMVSIIGLIIGFIVAGLLQVMVLDGDDRKMWSYWVSSTADGYRGFLRNKYIMIFGMIALFLLSLLIFDTGYRKYLSYAEQIDFYKIMGVALPLSILQLFLRAIDIPFYYLFGKKIGSVVKSIIMSIGAIILVMFLIVYSDSMDKLFDFGKSLIDSKYITLSVMILINLVVYYLSYRLSCLVYLKGAEHYDH</sequence>
<feature type="transmembrane region" description="Helical" evidence="1">
    <location>
        <begin position="39"/>
        <end position="61"/>
    </location>
</feature>
<accession>A0A011UHK3</accession>
<protein>
    <submittedName>
        <fullName evidence="2">Uncharacterized protein</fullName>
    </submittedName>
</protein>
<evidence type="ECO:0000256" key="1">
    <source>
        <dbReference type="SAM" id="Phobius"/>
    </source>
</evidence>
<feature type="transmembrane region" description="Helical" evidence="1">
    <location>
        <begin position="121"/>
        <end position="141"/>
    </location>
</feature>
<keyword evidence="1" id="KW-0472">Membrane</keyword>
<reference evidence="2 3" key="1">
    <citation type="submission" date="2013-06" db="EMBL/GenBank/DDBJ databases">
        <title>Rumen cellulosomics: divergent fiber-degrading strategies revealed by comparative genome-wide analysis of six Ruminococcal strains.</title>
        <authorList>
            <person name="Dassa B."/>
            <person name="Borovok I."/>
            <person name="Lamed R."/>
            <person name="Flint H."/>
            <person name="Yeoman C.J."/>
            <person name="White B."/>
            <person name="Bayer E.A."/>
        </authorList>
    </citation>
    <scope>NUCLEOTIDE SEQUENCE [LARGE SCALE GENOMIC DNA]</scope>
    <source>
        <strain evidence="2 3">SY3</strain>
    </source>
</reference>
<dbReference type="Pfam" id="PF13346">
    <property type="entry name" value="ABC2_membrane_5"/>
    <property type="match status" value="1"/>
</dbReference>
<dbReference type="EMBL" id="JEOB01000002">
    <property type="protein sequence ID" value="EXM40149.1"/>
    <property type="molecule type" value="Genomic_DNA"/>
</dbReference>
<proteinExistence type="predicted"/>
<keyword evidence="1" id="KW-1133">Transmembrane helix</keyword>
<dbReference type="AlphaFoldDB" id="A0A011UHK3"/>
<feature type="transmembrane region" description="Helical" evidence="1">
    <location>
        <begin position="153"/>
        <end position="175"/>
    </location>
</feature>
<dbReference type="RefSeq" id="WP_024857641.1">
    <property type="nucleotide sequence ID" value="NZ_JEOB01000002.1"/>
</dbReference>